<feature type="signal peptide" evidence="1">
    <location>
        <begin position="1"/>
        <end position="17"/>
    </location>
</feature>
<keyword evidence="3" id="KW-1185">Reference proteome</keyword>
<evidence type="ECO:0000256" key="1">
    <source>
        <dbReference type="SAM" id="SignalP"/>
    </source>
</evidence>
<evidence type="ECO:0000313" key="3">
    <source>
        <dbReference type="Proteomes" id="UP001165342"/>
    </source>
</evidence>
<dbReference type="RefSeq" id="WP_249830527.1">
    <property type="nucleotide sequence ID" value="NZ_JAMGBE010000001.1"/>
</dbReference>
<dbReference type="Proteomes" id="UP001165342">
    <property type="component" value="Unassembled WGS sequence"/>
</dbReference>
<reference evidence="2" key="1">
    <citation type="submission" date="2022-05" db="EMBL/GenBank/DDBJ databases">
        <authorList>
            <person name="Jo J.-H."/>
            <person name="Im W.-T."/>
        </authorList>
    </citation>
    <scope>NUCLEOTIDE SEQUENCE</scope>
    <source>
        <strain evidence="2">SE220</strain>
    </source>
</reference>
<name>A0ABT0RZY6_9SPHN</name>
<feature type="chain" id="PRO_5046231210" evidence="1">
    <location>
        <begin position="18"/>
        <end position="261"/>
    </location>
</feature>
<comment type="caution">
    <text evidence="2">The sequence shown here is derived from an EMBL/GenBank/DDBJ whole genome shotgun (WGS) entry which is preliminary data.</text>
</comment>
<gene>
    <name evidence="2" type="ORF">LZ538_03095</name>
</gene>
<dbReference type="InterPro" id="IPR025737">
    <property type="entry name" value="FApF"/>
</dbReference>
<sequence>MRWLVAAALLAVPAATAAADIEPICADRPAKGTGTCTVPAGHLQVETDLADWTSDKTGGFETDYTVIGATMLKYGIGSRADVEIGIVPFESLRVKGGAGSERASGIGDTVVRAKVRLTNDDSALQAAIDPFVKIPTAKHDLGNRKVEAGLVVPLGLSLGGAFSLASSPEIDLRSDADGHGHHAAMIQMIDVGIAATPKLSLTAELWGQWDWNPGATIRQYSADAAVAYLLSDNVQLDGGANFGLNRQTPDVEIYTGVSARF</sequence>
<proteinExistence type="predicted"/>
<evidence type="ECO:0000313" key="2">
    <source>
        <dbReference type="EMBL" id="MCL6729041.1"/>
    </source>
</evidence>
<keyword evidence="1" id="KW-0732">Signal</keyword>
<accession>A0ABT0RZY6</accession>
<dbReference type="EMBL" id="JAMGBE010000001">
    <property type="protein sequence ID" value="MCL6729041.1"/>
    <property type="molecule type" value="Genomic_DNA"/>
</dbReference>
<dbReference type="Pfam" id="PF13557">
    <property type="entry name" value="Phenol_MetA_deg"/>
    <property type="match status" value="1"/>
</dbReference>
<organism evidence="2 3">
    <name type="scientific">Sphingomonas hankyongi</name>
    <dbReference type="NCBI Taxonomy" id="2908209"/>
    <lineage>
        <taxon>Bacteria</taxon>
        <taxon>Pseudomonadati</taxon>
        <taxon>Pseudomonadota</taxon>
        <taxon>Alphaproteobacteria</taxon>
        <taxon>Sphingomonadales</taxon>
        <taxon>Sphingomonadaceae</taxon>
        <taxon>Sphingomonas</taxon>
    </lineage>
</organism>
<protein>
    <submittedName>
        <fullName evidence="2">Transporter</fullName>
    </submittedName>
</protein>